<proteinExistence type="predicted"/>
<evidence type="ECO:0000313" key="3">
    <source>
        <dbReference type="EMBL" id="ORY18418.1"/>
    </source>
</evidence>
<protein>
    <recommendedName>
        <fullName evidence="5">Extracellular membrane protein CFEM domain-containing protein</fullName>
    </recommendedName>
</protein>
<accession>A0A1Y2A7E0</accession>
<name>A0A1Y2A7E0_9PLEO</name>
<dbReference type="EMBL" id="MCFA01000007">
    <property type="protein sequence ID" value="ORY18418.1"/>
    <property type="molecule type" value="Genomic_DNA"/>
</dbReference>
<dbReference type="OrthoDB" id="3791842at2759"/>
<keyword evidence="2" id="KW-0732">Signal</keyword>
<evidence type="ECO:0000256" key="2">
    <source>
        <dbReference type="SAM" id="SignalP"/>
    </source>
</evidence>
<evidence type="ECO:0008006" key="5">
    <source>
        <dbReference type="Google" id="ProtNLM"/>
    </source>
</evidence>
<feature type="region of interest" description="Disordered" evidence="1">
    <location>
        <begin position="153"/>
        <end position="201"/>
    </location>
</feature>
<dbReference type="Proteomes" id="UP000193144">
    <property type="component" value="Unassembled WGS sequence"/>
</dbReference>
<evidence type="ECO:0000313" key="4">
    <source>
        <dbReference type="Proteomes" id="UP000193144"/>
    </source>
</evidence>
<feature type="chain" id="PRO_5013254379" description="Extracellular membrane protein CFEM domain-containing protein" evidence="2">
    <location>
        <begin position="19"/>
        <end position="225"/>
    </location>
</feature>
<feature type="compositionally biased region" description="Low complexity" evidence="1">
    <location>
        <begin position="162"/>
        <end position="196"/>
    </location>
</feature>
<dbReference type="AlphaFoldDB" id="A0A1Y2A7E0"/>
<evidence type="ECO:0000256" key="1">
    <source>
        <dbReference type="SAM" id="MobiDB-lite"/>
    </source>
</evidence>
<sequence>MKTIVAFSAFALARIVAAVPDPLITPRAELQVGRRRDTDPALVGWVSTSGASAFSDLQSCDFPATLSTSGSFAQCCAPSSACNFWTTCNAGAVVGASTSVFCDSGYCNTGVIVPSLGASKGASYLACWPTSLGQGAFTLVRDIGSAAIASKTGSISGGSESGSGSVQATSGGSSRTASASATATAHETSAGSGTAAPKSTGAAVQGATRSLTGMLGFLAGMVALL</sequence>
<keyword evidence="4" id="KW-1185">Reference proteome</keyword>
<comment type="caution">
    <text evidence="3">The sequence shown here is derived from an EMBL/GenBank/DDBJ whole genome shotgun (WGS) entry which is preliminary data.</text>
</comment>
<reference evidence="3 4" key="1">
    <citation type="submission" date="2016-07" db="EMBL/GenBank/DDBJ databases">
        <title>Pervasive Adenine N6-methylation of Active Genes in Fungi.</title>
        <authorList>
            <consortium name="DOE Joint Genome Institute"/>
            <person name="Mondo S.J."/>
            <person name="Dannebaum R.O."/>
            <person name="Kuo R.C."/>
            <person name="Labutti K."/>
            <person name="Haridas S."/>
            <person name="Kuo A."/>
            <person name="Salamov A."/>
            <person name="Ahrendt S.R."/>
            <person name="Lipzen A."/>
            <person name="Sullivan W."/>
            <person name="Andreopoulos W.B."/>
            <person name="Clum A."/>
            <person name="Lindquist E."/>
            <person name="Daum C."/>
            <person name="Ramamoorthy G.K."/>
            <person name="Gryganskyi A."/>
            <person name="Culley D."/>
            <person name="Magnuson J.K."/>
            <person name="James T.Y."/>
            <person name="O'Malley M.A."/>
            <person name="Stajich J.E."/>
            <person name="Spatafora J.W."/>
            <person name="Visel A."/>
            <person name="Grigoriev I.V."/>
        </authorList>
    </citation>
    <scope>NUCLEOTIDE SEQUENCE [LARGE SCALE GENOMIC DNA]</scope>
    <source>
        <strain evidence="3 4">CBS 115471</strain>
    </source>
</reference>
<organism evidence="3 4">
    <name type="scientific">Clohesyomyces aquaticus</name>
    <dbReference type="NCBI Taxonomy" id="1231657"/>
    <lineage>
        <taxon>Eukaryota</taxon>
        <taxon>Fungi</taxon>
        <taxon>Dikarya</taxon>
        <taxon>Ascomycota</taxon>
        <taxon>Pezizomycotina</taxon>
        <taxon>Dothideomycetes</taxon>
        <taxon>Pleosporomycetidae</taxon>
        <taxon>Pleosporales</taxon>
        <taxon>Lindgomycetaceae</taxon>
        <taxon>Clohesyomyces</taxon>
    </lineage>
</organism>
<feature type="signal peptide" evidence="2">
    <location>
        <begin position="1"/>
        <end position="18"/>
    </location>
</feature>
<gene>
    <name evidence="3" type="ORF">BCR34DRAFT_554176</name>
</gene>